<name>A0A2G2WD03_CAPBA</name>
<dbReference type="Proteomes" id="UP000224567">
    <property type="component" value="Unassembled WGS sequence"/>
</dbReference>
<evidence type="ECO:0000256" key="1">
    <source>
        <dbReference type="ARBA" id="ARBA00004123"/>
    </source>
</evidence>
<dbReference type="InterPro" id="IPR003822">
    <property type="entry name" value="PAH"/>
</dbReference>
<feature type="compositionally biased region" description="Basic and acidic residues" evidence="4">
    <location>
        <begin position="177"/>
        <end position="192"/>
    </location>
</feature>
<feature type="region of interest" description="Disordered" evidence="4">
    <location>
        <begin position="174"/>
        <end position="209"/>
    </location>
</feature>
<dbReference type="AlphaFoldDB" id="A0A2G2WD03"/>
<dbReference type="Gene3D" id="1.20.1160.11">
    <property type="entry name" value="Paired amphipathic helix"/>
    <property type="match status" value="2"/>
</dbReference>
<dbReference type="PANTHER" id="PTHR12346">
    <property type="entry name" value="SIN3B-RELATED"/>
    <property type="match status" value="1"/>
</dbReference>
<evidence type="ECO:0000313" key="6">
    <source>
        <dbReference type="Proteomes" id="UP000224567"/>
    </source>
</evidence>
<protein>
    <submittedName>
        <fullName evidence="5">Uncharacterized protein</fullName>
    </submittedName>
</protein>
<comment type="subcellular location">
    <subcellularLocation>
        <location evidence="1 3">Nucleus</location>
    </subcellularLocation>
</comment>
<dbReference type="GO" id="GO:0000122">
    <property type="term" value="P:negative regulation of transcription by RNA polymerase II"/>
    <property type="evidence" value="ECO:0007669"/>
    <property type="project" value="TreeGrafter"/>
</dbReference>
<dbReference type="PANTHER" id="PTHR12346:SF38">
    <property type="entry name" value="HISTONE DEACETYLASE INTERACTING DOMAIN-CONTAINING PROTEIN"/>
    <property type="match status" value="1"/>
</dbReference>
<accession>A0A2G2WD03</accession>
<reference evidence="5 6" key="1">
    <citation type="journal article" date="2017" name="Genome Biol.">
        <title>New reference genome sequences of hot pepper reveal the massive evolution of plant disease-resistance genes by retroduplication.</title>
        <authorList>
            <person name="Kim S."/>
            <person name="Park J."/>
            <person name="Yeom S.I."/>
            <person name="Kim Y.M."/>
            <person name="Seo E."/>
            <person name="Kim K.T."/>
            <person name="Kim M.S."/>
            <person name="Lee J.M."/>
            <person name="Cheong K."/>
            <person name="Shin H.S."/>
            <person name="Kim S.B."/>
            <person name="Han K."/>
            <person name="Lee J."/>
            <person name="Park M."/>
            <person name="Lee H.A."/>
            <person name="Lee H.Y."/>
            <person name="Lee Y."/>
            <person name="Oh S."/>
            <person name="Lee J.H."/>
            <person name="Choi E."/>
            <person name="Choi E."/>
            <person name="Lee S.E."/>
            <person name="Jeon J."/>
            <person name="Kim H."/>
            <person name="Choi G."/>
            <person name="Song H."/>
            <person name="Lee J."/>
            <person name="Lee S.C."/>
            <person name="Kwon J.K."/>
            <person name="Lee H.Y."/>
            <person name="Koo N."/>
            <person name="Hong Y."/>
            <person name="Kim R.W."/>
            <person name="Kang W.H."/>
            <person name="Huh J.H."/>
            <person name="Kang B.C."/>
            <person name="Yang T.J."/>
            <person name="Lee Y.H."/>
            <person name="Bennetzen J.L."/>
            <person name="Choi D."/>
        </authorList>
    </citation>
    <scope>NUCLEOTIDE SEQUENCE [LARGE SCALE GENOMIC DNA]</scope>
    <source>
        <strain evidence="6">cv. PBC81</strain>
    </source>
</reference>
<comment type="caution">
    <text evidence="5">The sequence shown here is derived from an EMBL/GenBank/DDBJ whole genome shotgun (WGS) entry which is preliminary data.</text>
</comment>
<dbReference type="GO" id="GO:0000785">
    <property type="term" value="C:chromatin"/>
    <property type="evidence" value="ECO:0007669"/>
    <property type="project" value="TreeGrafter"/>
</dbReference>
<reference evidence="6" key="2">
    <citation type="journal article" date="2017" name="J. Anim. Genet.">
        <title>Multiple reference genome sequences of hot pepper reveal the massive evolution of plant disease resistance genes by retroduplication.</title>
        <authorList>
            <person name="Kim S."/>
            <person name="Park J."/>
            <person name="Yeom S.-I."/>
            <person name="Kim Y.-M."/>
            <person name="Seo E."/>
            <person name="Kim K.-T."/>
            <person name="Kim M.-S."/>
            <person name="Lee J.M."/>
            <person name="Cheong K."/>
            <person name="Shin H.-S."/>
            <person name="Kim S.-B."/>
            <person name="Han K."/>
            <person name="Lee J."/>
            <person name="Park M."/>
            <person name="Lee H.-A."/>
            <person name="Lee H.-Y."/>
            <person name="Lee Y."/>
            <person name="Oh S."/>
            <person name="Lee J.H."/>
            <person name="Choi E."/>
            <person name="Choi E."/>
            <person name="Lee S.E."/>
            <person name="Jeon J."/>
            <person name="Kim H."/>
            <person name="Choi G."/>
            <person name="Song H."/>
            <person name="Lee J."/>
            <person name="Lee S.-C."/>
            <person name="Kwon J.-K."/>
            <person name="Lee H.-Y."/>
            <person name="Koo N."/>
            <person name="Hong Y."/>
            <person name="Kim R.W."/>
            <person name="Kang W.-H."/>
            <person name="Huh J.H."/>
            <person name="Kang B.-C."/>
            <person name="Yang T.-J."/>
            <person name="Lee Y.-H."/>
            <person name="Bennetzen J.L."/>
            <person name="Choi D."/>
        </authorList>
    </citation>
    <scope>NUCLEOTIDE SEQUENCE [LARGE SCALE GENOMIC DNA]</scope>
    <source>
        <strain evidence="6">cv. PBC81</strain>
    </source>
</reference>
<dbReference type="Pfam" id="PF02671">
    <property type="entry name" value="PAH"/>
    <property type="match status" value="1"/>
</dbReference>
<evidence type="ECO:0000256" key="4">
    <source>
        <dbReference type="SAM" id="MobiDB-lite"/>
    </source>
</evidence>
<dbReference type="PROSITE" id="PS51477">
    <property type="entry name" value="PAH"/>
    <property type="match status" value="1"/>
</dbReference>
<dbReference type="SUPFAM" id="SSF47762">
    <property type="entry name" value="PAH2 domain"/>
    <property type="match status" value="2"/>
</dbReference>
<evidence type="ECO:0000256" key="2">
    <source>
        <dbReference type="ARBA" id="ARBA00023242"/>
    </source>
</evidence>
<sequence length="335" mass="38961">MNQTMEITGVTAAAKSFVRRVYSHPEIFGHFQQVMKGYSTKELDVHAVVSELDTLFQFHHDLLIGYRIFLPPEFRVSLPMLQPRQFRKSNLIDIDTMIILKPCIDFMNKVQKRFGDERSVIEAYLKTIRTLTQGKLSNKDVNIAIAKIFGNENQDLVDVFKLVLLGDKAGRKRIRKEKNTEAEGKSKKEEKNNLSSQSDSNSDDQIKARKKKTLDDLKLGKQMEDEMFEVDVPLSRVRSIVKSAKDLKDSAKKQQHQVIDIDNHFSALSLSCIRKEYKEQGSVVIQQLRENPRHVLPQILEKFEGKEKELVKDREKVHKYWREFHEKQSSLTNHH</sequence>
<dbReference type="OrthoDB" id="1297749at2759"/>
<keyword evidence="2 3" id="KW-0539">Nucleus</keyword>
<dbReference type="GO" id="GO:0003714">
    <property type="term" value="F:transcription corepressor activity"/>
    <property type="evidence" value="ECO:0007669"/>
    <property type="project" value="InterPro"/>
</dbReference>
<dbReference type="InterPro" id="IPR039774">
    <property type="entry name" value="Sin3-like"/>
</dbReference>
<dbReference type="InterPro" id="IPR036600">
    <property type="entry name" value="PAH_sf"/>
</dbReference>
<evidence type="ECO:0000313" key="5">
    <source>
        <dbReference type="EMBL" id="PHT43107.1"/>
    </source>
</evidence>
<dbReference type="EMBL" id="MLFT02000007">
    <property type="protein sequence ID" value="PHT43107.1"/>
    <property type="molecule type" value="Genomic_DNA"/>
</dbReference>
<gene>
    <name evidence="5" type="ORF">CQW23_17132</name>
</gene>
<dbReference type="STRING" id="33114.A0A2G2WD03"/>
<proteinExistence type="predicted"/>
<organism evidence="5 6">
    <name type="scientific">Capsicum baccatum</name>
    <name type="common">Peruvian pepper</name>
    <dbReference type="NCBI Taxonomy" id="33114"/>
    <lineage>
        <taxon>Eukaryota</taxon>
        <taxon>Viridiplantae</taxon>
        <taxon>Streptophyta</taxon>
        <taxon>Embryophyta</taxon>
        <taxon>Tracheophyta</taxon>
        <taxon>Spermatophyta</taxon>
        <taxon>Magnoliopsida</taxon>
        <taxon>eudicotyledons</taxon>
        <taxon>Gunneridae</taxon>
        <taxon>Pentapetalae</taxon>
        <taxon>asterids</taxon>
        <taxon>lamiids</taxon>
        <taxon>Solanales</taxon>
        <taxon>Solanaceae</taxon>
        <taxon>Solanoideae</taxon>
        <taxon>Capsiceae</taxon>
        <taxon>Capsicum</taxon>
    </lineage>
</organism>
<evidence type="ECO:0000256" key="3">
    <source>
        <dbReference type="PROSITE-ProRule" id="PRU00810"/>
    </source>
</evidence>
<keyword evidence="6" id="KW-1185">Reference proteome</keyword>
<dbReference type="GO" id="GO:0000118">
    <property type="term" value="C:histone deacetylase complex"/>
    <property type="evidence" value="ECO:0007669"/>
    <property type="project" value="TreeGrafter"/>
</dbReference>